<dbReference type="GO" id="GO:0016779">
    <property type="term" value="F:nucleotidyltransferase activity"/>
    <property type="evidence" value="ECO:0007669"/>
    <property type="project" value="UniProtKB-KW"/>
</dbReference>
<dbReference type="Proteomes" id="UP000467840">
    <property type="component" value="Chromosome 13"/>
</dbReference>
<dbReference type="CDD" id="cd00303">
    <property type="entry name" value="retropepsin_like"/>
    <property type="match status" value="1"/>
</dbReference>
<comment type="caution">
    <text evidence="6">The sequence shown here is derived from an EMBL/GenBank/DDBJ whole genome shotgun (WGS) entry which is preliminary data.</text>
</comment>
<evidence type="ECO:0000259" key="5">
    <source>
        <dbReference type="Pfam" id="PF17921"/>
    </source>
</evidence>
<dbReference type="AlphaFoldDB" id="A0A6A6KYD9"/>
<keyword evidence="2" id="KW-0548">Nucleotidyltransferase</keyword>
<gene>
    <name evidence="6" type="ORF">GH714_034621</name>
</gene>
<dbReference type="InterPro" id="IPR021109">
    <property type="entry name" value="Peptidase_aspartic_dom_sf"/>
</dbReference>
<dbReference type="SUPFAM" id="SSF56672">
    <property type="entry name" value="DNA/RNA polymerases"/>
    <property type="match status" value="1"/>
</dbReference>
<keyword evidence="7" id="KW-1185">Reference proteome</keyword>
<dbReference type="Pfam" id="PF08284">
    <property type="entry name" value="RVP_2"/>
    <property type="match status" value="1"/>
</dbReference>
<dbReference type="InterPro" id="IPR043502">
    <property type="entry name" value="DNA/RNA_pol_sf"/>
</dbReference>
<dbReference type="PANTHER" id="PTHR37984">
    <property type="entry name" value="PROTEIN CBG26694"/>
    <property type="match status" value="1"/>
</dbReference>
<evidence type="ECO:0000256" key="2">
    <source>
        <dbReference type="ARBA" id="ARBA00022695"/>
    </source>
</evidence>
<protein>
    <recommendedName>
        <fullName evidence="5">Integrase zinc-binding domain-containing protein</fullName>
    </recommendedName>
</protein>
<evidence type="ECO:0000256" key="1">
    <source>
        <dbReference type="ARBA" id="ARBA00022679"/>
    </source>
</evidence>
<evidence type="ECO:0000313" key="6">
    <source>
        <dbReference type="EMBL" id="KAF2292988.1"/>
    </source>
</evidence>
<proteinExistence type="predicted"/>
<accession>A0A6A6KYD9</accession>
<dbReference type="EMBL" id="JAAGAX010000014">
    <property type="protein sequence ID" value="KAF2292988.1"/>
    <property type="molecule type" value="Genomic_DNA"/>
</dbReference>
<keyword evidence="3" id="KW-0540">Nuclease</keyword>
<evidence type="ECO:0000256" key="4">
    <source>
        <dbReference type="ARBA" id="ARBA00022759"/>
    </source>
</evidence>
<evidence type="ECO:0000256" key="3">
    <source>
        <dbReference type="ARBA" id="ARBA00022722"/>
    </source>
</evidence>
<keyword evidence="4" id="KW-0378">Hydrolase</keyword>
<dbReference type="PANTHER" id="PTHR37984:SF5">
    <property type="entry name" value="PROTEIN NYNRIN-LIKE"/>
    <property type="match status" value="1"/>
</dbReference>
<evidence type="ECO:0000313" key="7">
    <source>
        <dbReference type="Proteomes" id="UP000467840"/>
    </source>
</evidence>
<sequence length="362" mass="40803">MELICLIDSGSTHNFINERIAGILKLPVEPTSPFNVKVANGDPLQCNGKFRNTPALLQGIPFTITFYSLPIIGLDVVLGVQWLRKLGTVQCNWDKLTMDFLWKGEQHHLQGIKGQPIKASPLKTMAKDLKHNNSLFAICVETTSTVFPEGIHPEMKLLLDQFPDIYQKPSQLPPEREINHRINLKEGTNPINVRPYRYAHFQKAEIEKQIRATISSHPYMIKLGSLASENPGAPYSWRNGLILYKNRVVVPPKSDLTLKIMQEFHDSPSGGHSGILRTYKRVAPQFYWPSMRKQIQEYIAACTVCQKNKTVTSSPAGLLQPLPIPHQVWDDIAMDFIDGLPTSHGKNSILVVTDRSQSKPKK</sequence>
<keyword evidence="4" id="KW-0255">Endonuclease</keyword>
<reference evidence="6 7" key="1">
    <citation type="journal article" date="2020" name="Mol. Plant">
        <title>The Chromosome-Based Rubber Tree Genome Provides New Insights into Spurge Genome Evolution and Rubber Biosynthesis.</title>
        <authorList>
            <person name="Liu J."/>
            <person name="Shi C."/>
            <person name="Shi C.C."/>
            <person name="Li W."/>
            <person name="Zhang Q.J."/>
            <person name="Zhang Y."/>
            <person name="Li K."/>
            <person name="Lu H.F."/>
            <person name="Shi C."/>
            <person name="Zhu S.T."/>
            <person name="Xiao Z.Y."/>
            <person name="Nan H."/>
            <person name="Yue Y."/>
            <person name="Zhu X.G."/>
            <person name="Wu Y."/>
            <person name="Hong X.N."/>
            <person name="Fan G.Y."/>
            <person name="Tong Y."/>
            <person name="Zhang D."/>
            <person name="Mao C.L."/>
            <person name="Liu Y.L."/>
            <person name="Hao S.J."/>
            <person name="Liu W.Q."/>
            <person name="Lv M.Q."/>
            <person name="Zhang H.B."/>
            <person name="Liu Y."/>
            <person name="Hu-Tang G.R."/>
            <person name="Wang J.P."/>
            <person name="Wang J.H."/>
            <person name="Sun Y.H."/>
            <person name="Ni S.B."/>
            <person name="Chen W.B."/>
            <person name="Zhang X.C."/>
            <person name="Jiao Y.N."/>
            <person name="Eichler E.E."/>
            <person name="Li G.H."/>
            <person name="Liu X."/>
            <person name="Gao L.Z."/>
        </authorList>
    </citation>
    <scope>NUCLEOTIDE SEQUENCE [LARGE SCALE GENOMIC DNA]</scope>
    <source>
        <strain evidence="7">cv. GT1</strain>
        <tissue evidence="6">Leaf</tissue>
    </source>
</reference>
<keyword evidence="1" id="KW-0808">Transferase</keyword>
<name>A0A6A6KYD9_HEVBR</name>
<dbReference type="Gene3D" id="1.10.340.70">
    <property type="match status" value="1"/>
</dbReference>
<dbReference type="FunFam" id="1.10.340.70:FF:000001">
    <property type="entry name" value="Retrovirus-related Pol polyprotein from transposon gypsy-like Protein"/>
    <property type="match status" value="1"/>
</dbReference>
<dbReference type="Gene3D" id="2.40.70.10">
    <property type="entry name" value="Acid Proteases"/>
    <property type="match status" value="1"/>
</dbReference>
<dbReference type="InterPro" id="IPR041588">
    <property type="entry name" value="Integrase_H2C2"/>
</dbReference>
<organism evidence="6 7">
    <name type="scientific">Hevea brasiliensis</name>
    <name type="common">Para rubber tree</name>
    <name type="synonym">Siphonia brasiliensis</name>
    <dbReference type="NCBI Taxonomy" id="3981"/>
    <lineage>
        <taxon>Eukaryota</taxon>
        <taxon>Viridiplantae</taxon>
        <taxon>Streptophyta</taxon>
        <taxon>Embryophyta</taxon>
        <taxon>Tracheophyta</taxon>
        <taxon>Spermatophyta</taxon>
        <taxon>Magnoliopsida</taxon>
        <taxon>eudicotyledons</taxon>
        <taxon>Gunneridae</taxon>
        <taxon>Pentapetalae</taxon>
        <taxon>rosids</taxon>
        <taxon>fabids</taxon>
        <taxon>Malpighiales</taxon>
        <taxon>Euphorbiaceae</taxon>
        <taxon>Crotonoideae</taxon>
        <taxon>Micrandreae</taxon>
        <taxon>Hevea</taxon>
    </lineage>
</organism>
<dbReference type="GO" id="GO:0004519">
    <property type="term" value="F:endonuclease activity"/>
    <property type="evidence" value="ECO:0007669"/>
    <property type="project" value="UniProtKB-KW"/>
</dbReference>
<dbReference type="SUPFAM" id="SSF50630">
    <property type="entry name" value="Acid proteases"/>
    <property type="match status" value="1"/>
</dbReference>
<feature type="domain" description="Integrase zinc-binding" evidence="5">
    <location>
        <begin position="254"/>
        <end position="310"/>
    </location>
</feature>
<dbReference type="Pfam" id="PF17921">
    <property type="entry name" value="Integrase_H2C2"/>
    <property type="match status" value="1"/>
</dbReference>
<dbReference type="InterPro" id="IPR050951">
    <property type="entry name" value="Retrovirus_Pol_polyprotein"/>
</dbReference>